<comment type="caution">
    <text evidence="6">The sequence shown here is derived from an EMBL/GenBank/DDBJ whole genome shotgun (WGS) entry which is preliminary data.</text>
</comment>
<keyword evidence="4 5" id="KW-0408">Iron</keyword>
<protein>
    <submittedName>
        <fullName evidence="6">Carotenoid oxygenase</fullName>
    </submittedName>
</protein>
<feature type="binding site" evidence="5">
    <location>
        <position position="172"/>
    </location>
    <ligand>
        <name>Fe cation</name>
        <dbReference type="ChEBI" id="CHEBI:24875"/>
        <note>catalytic</note>
    </ligand>
</feature>
<comment type="similarity">
    <text evidence="1">Belongs to the carotenoid oxygenase family.</text>
</comment>
<dbReference type="PANTHER" id="PTHR10543:SF89">
    <property type="entry name" value="CAROTENOID 9,10(9',10')-CLEAVAGE DIOXYGENASE 1"/>
    <property type="match status" value="1"/>
</dbReference>
<dbReference type="InterPro" id="IPR004294">
    <property type="entry name" value="Carotenoid_Oase"/>
</dbReference>
<gene>
    <name evidence="6" type="ORF">D7X32_27635</name>
</gene>
<evidence type="ECO:0000256" key="4">
    <source>
        <dbReference type="ARBA" id="ARBA00023004"/>
    </source>
</evidence>
<proteinExistence type="inferred from homology"/>
<feature type="binding site" evidence="5">
    <location>
        <position position="221"/>
    </location>
    <ligand>
        <name>Fe cation</name>
        <dbReference type="ChEBI" id="CHEBI:24875"/>
        <note>catalytic</note>
    </ligand>
</feature>
<dbReference type="GO" id="GO:0016121">
    <property type="term" value="P:carotene catabolic process"/>
    <property type="evidence" value="ECO:0007669"/>
    <property type="project" value="TreeGrafter"/>
</dbReference>
<feature type="binding site" evidence="5">
    <location>
        <position position="469"/>
    </location>
    <ligand>
        <name>Fe cation</name>
        <dbReference type="ChEBI" id="CHEBI:24875"/>
        <note>catalytic</note>
    </ligand>
</feature>
<dbReference type="OrthoDB" id="6636843at2"/>
<accession>A0A3A8KB74</accession>
<dbReference type="AlphaFoldDB" id="A0A3A8KB74"/>
<name>A0A3A8KB74_9BACT</name>
<dbReference type="GO" id="GO:0010436">
    <property type="term" value="F:carotenoid dioxygenase activity"/>
    <property type="evidence" value="ECO:0007669"/>
    <property type="project" value="TreeGrafter"/>
</dbReference>
<dbReference type="RefSeq" id="WP_120605566.1">
    <property type="nucleotide sequence ID" value="NZ_JABFJX010000248.1"/>
</dbReference>
<evidence type="ECO:0000256" key="3">
    <source>
        <dbReference type="ARBA" id="ARBA00023002"/>
    </source>
</evidence>
<dbReference type="PANTHER" id="PTHR10543">
    <property type="entry name" value="BETA-CAROTENE DIOXYGENASE"/>
    <property type="match status" value="1"/>
</dbReference>
<reference evidence="7" key="1">
    <citation type="submission" date="2018-09" db="EMBL/GenBank/DDBJ databases">
        <authorList>
            <person name="Livingstone P.G."/>
            <person name="Whitworth D.E."/>
        </authorList>
    </citation>
    <scope>NUCLEOTIDE SEQUENCE [LARGE SCALE GENOMIC DNA]</scope>
    <source>
        <strain evidence="7">CA043D</strain>
    </source>
</reference>
<dbReference type="Pfam" id="PF03055">
    <property type="entry name" value="RPE65"/>
    <property type="match status" value="1"/>
</dbReference>
<keyword evidence="7" id="KW-1185">Reference proteome</keyword>
<evidence type="ECO:0000313" key="7">
    <source>
        <dbReference type="Proteomes" id="UP000268313"/>
    </source>
</evidence>
<evidence type="ECO:0000256" key="5">
    <source>
        <dbReference type="PIRSR" id="PIRSR604294-1"/>
    </source>
</evidence>
<keyword evidence="2 5" id="KW-0479">Metal-binding</keyword>
<evidence type="ECO:0000313" key="6">
    <source>
        <dbReference type="EMBL" id="RKG99063.1"/>
    </source>
</evidence>
<evidence type="ECO:0000256" key="2">
    <source>
        <dbReference type="ARBA" id="ARBA00022723"/>
    </source>
</evidence>
<dbReference type="Proteomes" id="UP000268313">
    <property type="component" value="Unassembled WGS sequence"/>
</dbReference>
<evidence type="ECO:0000256" key="1">
    <source>
        <dbReference type="ARBA" id="ARBA00006787"/>
    </source>
</evidence>
<organism evidence="6 7">
    <name type="scientific">Corallococcus carmarthensis</name>
    <dbReference type="NCBI Taxonomy" id="2316728"/>
    <lineage>
        <taxon>Bacteria</taxon>
        <taxon>Pseudomonadati</taxon>
        <taxon>Myxococcota</taxon>
        <taxon>Myxococcia</taxon>
        <taxon>Myxococcales</taxon>
        <taxon>Cystobacterineae</taxon>
        <taxon>Myxococcaceae</taxon>
        <taxon>Corallococcus</taxon>
    </lineage>
</organism>
<sequence>MTTAFKQTMSSSAPGWQRAFRTLPRQHGFEPLRVEGQVPEGLRGSLYRVGPWTFDVHGRPYQHWFDGDGGMLGVRFGADGVKGASRLLDTPTMVAEREAPSQRYGAYGTPTPLLHKLRNVRKNSANTSVMAWNGKLYALFEGSVPVEVSPEDLSTLGETDFDGTVVETFSAHPHRVPSRKASYNFGIRYGRETVADIFALPDGGKAQRLGTVKLPGATMVHDFIATDRYLVFFLSPLRLNLFRALLRVGSYSENLRWRPEAGTDVLVVPIDDVAHPVRIPTDAFYTWHFANAYEEGDTLVVDYVRYPDFTTNQWLGELVHGTTSSDAQGMLHRAVVDVKAGTFRSEQRLDVSCEFPRVAPGVVGRAHQTLYMGVHRSNEARRGLFNGVARVDMATGRMTTADLGEGTYPSEPIFVPRPGATAEDDGWVLTQVYDEKADASHVAVLDARRLEDGPVARCHFDHALPPTFHGGFATER</sequence>
<dbReference type="GO" id="GO:0046872">
    <property type="term" value="F:metal ion binding"/>
    <property type="evidence" value="ECO:0007669"/>
    <property type="project" value="UniProtKB-KW"/>
</dbReference>
<dbReference type="EMBL" id="RAWE01000123">
    <property type="protein sequence ID" value="RKG99063.1"/>
    <property type="molecule type" value="Genomic_DNA"/>
</dbReference>
<feature type="binding site" evidence="5">
    <location>
        <position position="288"/>
    </location>
    <ligand>
        <name>Fe cation</name>
        <dbReference type="ChEBI" id="CHEBI:24875"/>
        <note>catalytic</note>
    </ligand>
</feature>
<comment type="cofactor">
    <cofactor evidence="5">
        <name>Fe(2+)</name>
        <dbReference type="ChEBI" id="CHEBI:29033"/>
    </cofactor>
    <text evidence="5">Binds 1 Fe(2+) ion per subunit.</text>
</comment>
<keyword evidence="3" id="KW-0560">Oxidoreductase</keyword>